<keyword evidence="1" id="KW-0695">RNA-directed DNA polymerase</keyword>
<keyword evidence="1" id="KW-0808">Transferase</keyword>
<dbReference type="GO" id="GO:0003964">
    <property type="term" value="F:RNA-directed DNA polymerase activity"/>
    <property type="evidence" value="ECO:0007669"/>
    <property type="project" value="UniProtKB-KW"/>
</dbReference>
<dbReference type="AlphaFoldDB" id="A0A392V9H2"/>
<dbReference type="EMBL" id="LXQA011102375">
    <property type="protein sequence ID" value="MCI84924.1"/>
    <property type="molecule type" value="Genomic_DNA"/>
</dbReference>
<dbReference type="Proteomes" id="UP000265520">
    <property type="component" value="Unassembled WGS sequence"/>
</dbReference>
<sequence>MPSNPTLFTKATKDSFTNLLGYVDDIVLTGNSLIEIAATKSHLHQAFGIKDI</sequence>
<evidence type="ECO:0000313" key="1">
    <source>
        <dbReference type="EMBL" id="MCI84924.1"/>
    </source>
</evidence>
<keyword evidence="1" id="KW-0548">Nucleotidyltransferase</keyword>
<protein>
    <submittedName>
        <fullName evidence="1">Putative reverse transcriptase (RNA-dependent DNA polymerase)</fullName>
    </submittedName>
</protein>
<reference evidence="1 2" key="1">
    <citation type="journal article" date="2018" name="Front. Plant Sci.">
        <title>Red Clover (Trifolium pratense) and Zigzag Clover (T. medium) - A Picture of Genomic Similarities and Differences.</title>
        <authorList>
            <person name="Dluhosova J."/>
            <person name="Istvanek J."/>
            <person name="Nedelnik J."/>
            <person name="Repkova J."/>
        </authorList>
    </citation>
    <scope>NUCLEOTIDE SEQUENCE [LARGE SCALE GENOMIC DNA]</scope>
    <source>
        <strain evidence="2">cv. 10/8</strain>
        <tissue evidence="1">Leaf</tissue>
    </source>
</reference>
<comment type="caution">
    <text evidence="1">The sequence shown here is derived from an EMBL/GenBank/DDBJ whole genome shotgun (WGS) entry which is preliminary data.</text>
</comment>
<name>A0A392V9H2_9FABA</name>
<proteinExistence type="predicted"/>
<accession>A0A392V9H2</accession>
<evidence type="ECO:0000313" key="2">
    <source>
        <dbReference type="Proteomes" id="UP000265520"/>
    </source>
</evidence>
<feature type="non-terminal residue" evidence="1">
    <location>
        <position position="52"/>
    </location>
</feature>
<keyword evidence="2" id="KW-1185">Reference proteome</keyword>
<organism evidence="1 2">
    <name type="scientific">Trifolium medium</name>
    <dbReference type="NCBI Taxonomy" id="97028"/>
    <lineage>
        <taxon>Eukaryota</taxon>
        <taxon>Viridiplantae</taxon>
        <taxon>Streptophyta</taxon>
        <taxon>Embryophyta</taxon>
        <taxon>Tracheophyta</taxon>
        <taxon>Spermatophyta</taxon>
        <taxon>Magnoliopsida</taxon>
        <taxon>eudicotyledons</taxon>
        <taxon>Gunneridae</taxon>
        <taxon>Pentapetalae</taxon>
        <taxon>rosids</taxon>
        <taxon>fabids</taxon>
        <taxon>Fabales</taxon>
        <taxon>Fabaceae</taxon>
        <taxon>Papilionoideae</taxon>
        <taxon>50 kb inversion clade</taxon>
        <taxon>NPAAA clade</taxon>
        <taxon>Hologalegina</taxon>
        <taxon>IRL clade</taxon>
        <taxon>Trifolieae</taxon>
        <taxon>Trifolium</taxon>
    </lineage>
</organism>